<comment type="caution">
    <text evidence="2">The sequence shown here is derived from an EMBL/GenBank/DDBJ whole genome shotgun (WGS) entry which is preliminary data.</text>
</comment>
<dbReference type="InterPro" id="IPR048970">
    <property type="entry name" value="OB_Ssb-like"/>
</dbReference>
<reference evidence="2" key="1">
    <citation type="journal article" date="2022" name="Int. J. Mol. Sci.">
        <title>Draft Genome of Tanacetum Coccineum: Genomic Comparison of Closely Related Tanacetum-Family Plants.</title>
        <authorList>
            <person name="Yamashiro T."/>
            <person name="Shiraishi A."/>
            <person name="Nakayama K."/>
            <person name="Satake H."/>
        </authorList>
    </citation>
    <scope>NUCLEOTIDE SEQUENCE</scope>
</reference>
<reference evidence="2" key="2">
    <citation type="submission" date="2022-01" db="EMBL/GenBank/DDBJ databases">
        <authorList>
            <person name="Yamashiro T."/>
            <person name="Shiraishi A."/>
            <person name="Satake H."/>
            <person name="Nakayama K."/>
        </authorList>
    </citation>
    <scope>NUCLEOTIDE SEQUENCE</scope>
</reference>
<organism evidence="2 3">
    <name type="scientific">Tanacetum coccineum</name>
    <dbReference type="NCBI Taxonomy" id="301880"/>
    <lineage>
        <taxon>Eukaryota</taxon>
        <taxon>Viridiplantae</taxon>
        <taxon>Streptophyta</taxon>
        <taxon>Embryophyta</taxon>
        <taxon>Tracheophyta</taxon>
        <taxon>Spermatophyta</taxon>
        <taxon>Magnoliopsida</taxon>
        <taxon>eudicotyledons</taxon>
        <taxon>Gunneridae</taxon>
        <taxon>Pentapetalae</taxon>
        <taxon>asterids</taxon>
        <taxon>campanulids</taxon>
        <taxon>Asterales</taxon>
        <taxon>Asteraceae</taxon>
        <taxon>Asteroideae</taxon>
        <taxon>Anthemideae</taxon>
        <taxon>Anthemidinae</taxon>
        <taxon>Tanacetum</taxon>
    </lineage>
</organism>
<gene>
    <name evidence="2" type="ORF">Tco_0841383</name>
</gene>
<dbReference type="SUPFAM" id="SSF50249">
    <property type="entry name" value="Nucleic acid-binding proteins"/>
    <property type="match status" value="1"/>
</dbReference>
<proteinExistence type="predicted"/>
<dbReference type="InterPro" id="IPR012340">
    <property type="entry name" value="NA-bd_OB-fold"/>
</dbReference>
<dbReference type="Proteomes" id="UP001151760">
    <property type="component" value="Unassembled WGS sequence"/>
</dbReference>
<dbReference type="PANTHER" id="PTHR31472:SF5">
    <property type="entry name" value="OS05G0244600 PROTEIN"/>
    <property type="match status" value="1"/>
</dbReference>
<evidence type="ECO:0000313" key="3">
    <source>
        <dbReference type="Proteomes" id="UP001151760"/>
    </source>
</evidence>
<dbReference type="EMBL" id="BQNB010012709">
    <property type="protein sequence ID" value="GJT06921.1"/>
    <property type="molecule type" value="Genomic_DNA"/>
</dbReference>
<dbReference type="Pfam" id="PF21473">
    <property type="entry name" value="OB_Ssb-like"/>
    <property type="match status" value="1"/>
</dbReference>
<evidence type="ECO:0000313" key="2">
    <source>
        <dbReference type="EMBL" id="GJT06921.1"/>
    </source>
</evidence>
<evidence type="ECO:0000259" key="1">
    <source>
        <dbReference type="Pfam" id="PF21473"/>
    </source>
</evidence>
<name>A0ABQ5AW75_9ASTR</name>
<accession>A0ABQ5AW75</accession>
<sequence length="310" mass="35407">MKKKKNGRNACYSGDVEGEDNETLRCRSDSVWDKAFGESEMQMNMKMIKTMKDDEFDQLLLLWRPTKHTIFVDFLDTKHGRCIVALLLSGDFGTTAWNSRQFGTEIRNVECVEATVHNKESLFKRDDLLLAILGQTELSEKNAASGKEQVLITPLSISAGVQWAQILVGCRMHNPIGNLILEDALRRYRKEYHRNMCGWENVPVHANIVMRYSGTLKSLPILHEPHFPIEVALFSLLGIQFQVHAFTRKPVFTKVDNLRPGTSGHNLIVKVVSAKLVLQKGNPDNRQMGIAECLVREDWDYTIYNEEQSR</sequence>
<feature type="domain" description="Single-stranded DNA binding protein Ssb-like OB fold" evidence="1">
    <location>
        <begin position="258"/>
        <end position="298"/>
    </location>
</feature>
<dbReference type="PANTHER" id="PTHR31472">
    <property type="entry name" value="OS05G0244600 PROTEIN"/>
    <property type="match status" value="1"/>
</dbReference>
<protein>
    <submittedName>
        <fullName evidence="2">Nucleic acid-binding, OB-fold-like protein</fullName>
    </submittedName>
</protein>
<keyword evidence="3" id="KW-1185">Reference proteome</keyword>